<dbReference type="GO" id="GO:0051537">
    <property type="term" value="F:2 iron, 2 sulfur cluster binding"/>
    <property type="evidence" value="ECO:0007669"/>
    <property type="project" value="UniProtKB-KW"/>
</dbReference>
<dbReference type="Gene3D" id="2.102.10.10">
    <property type="entry name" value="Rieske [2Fe-2S] iron-sulphur domain"/>
    <property type="match status" value="1"/>
</dbReference>
<evidence type="ECO:0000256" key="5">
    <source>
        <dbReference type="ARBA" id="ARBA00034078"/>
    </source>
</evidence>
<dbReference type="Proteomes" id="UP001597085">
    <property type="component" value="Unassembled WGS sequence"/>
</dbReference>
<evidence type="ECO:0000256" key="1">
    <source>
        <dbReference type="ARBA" id="ARBA00022714"/>
    </source>
</evidence>
<dbReference type="InterPro" id="IPR036922">
    <property type="entry name" value="Rieske_2Fe-2S_sf"/>
</dbReference>
<organism evidence="7 8">
    <name type="scientific">Halobellus rarus</name>
    <dbReference type="NCBI Taxonomy" id="1126237"/>
    <lineage>
        <taxon>Archaea</taxon>
        <taxon>Methanobacteriati</taxon>
        <taxon>Methanobacteriota</taxon>
        <taxon>Stenosarchaea group</taxon>
        <taxon>Halobacteria</taxon>
        <taxon>Halobacteriales</taxon>
        <taxon>Haloferacaceae</taxon>
        <taxon>Halobellus</taxon>
    </lineage>
</organism>
<dbReference type="PROSITE" id="PS51296">
    <property type="entry name" value="RIESKE"/>
    <property type="match status" value="1"/>
</dbReference>
<dbReference type="PANTHER" id="PTHR21496:SF0">
    <property type="entry name" value="RIESKE DOMAIN-CONTAINING PROTEIN"/>
    <property type="match status" value="1"/>
</dbReference>
<dbReference type="RefSeq" id="WP_256421077.1">
    <property type="nucleotide sequence ID" value="NZ_JANHDI010000006.1"/>
</dbReference>
<gene>
    <name evidence="7" type="ORF">ACFSBX_13745</name>
</gene>
<dbReference type="EMBL" id="JBHUDK010000012">
    <property type="protein sequence ID" value="MFD1600022.1"/>
    <property type="molecule type" value="Genomic_DNA"/>
</dbReference>
<evidence type="ECO:0000256" key="4">
    <source>
        <dbReference type="ARBA" id="ARBA00023014"/>
    </source>
</evidence>
<keyword evidence="8" id="KW-1185">Reference proteome</keyword>
<evidence type="ECO:0000313" key="7">
    <source>
        <dbReference type="EMBL" id="MFD1600022.1"/>
    </source>
</evidence>
<dbReference type="InterPro" id="IPR017941">
    <property type="entry name" value="Rieske_2Fe-2S"/>
</dbReference>
<proteinExistence type="predicted"/>
<evidence type="ECO:0000259" key="6">
    <source>
        <dbReference type="PROSITE" id="PS51296"/>
    </source>
</evidence>
<accession>A0ABD6CSG0</accession>
<dbReference type="GO" id="GO:0046872">
    <property type="term" value="F:metal ion binding"/>
    <property type="evidence" value="ECO:0007669"/>
    <property type="project" value="UniProtKB-KW"/>
</dbReference>
<name>A0ABD6CSG0_9EURY</name>
<keyword evidence="3" id="KW-0408">Iron</keyword>
<evidence type="ECO:0000256" key="3">
    <source>
        <dbReference type="ARBA" id="ARBA00023004"/>
    </source>
</evidence>
<comment type="cofactor">
    <cofactor evidence="5">
        <name>[2Fe-2S] cluster</name>
        <dbReference type="ChEBI" id="CHEBI:190135"/>
    </cofactor>
</comment>
<keyword evidence="1" id="KW-0001">2Fe-2S</keyword>
<dbReference type="PANTHER" id="PTHR21496">
    <property type="entry name" value="FERREDOXIN-RELATED"/>
    <property type="match status" value="1"/>
</dbReference>
<feature type="domain" description="Rieske" evidence="6">
    <location>
        <begin position="12"/>
        <end position="105"/>
    </location>
</feature>
<keyword evidence="2" id="KW-0479">Metal-binding</keyword>
<evidence type="ECO:0000256" key="2">
    <source>
        <dbReference type="ARBA" id="ARBA00022723"/>
    </source>
</evidence>
<sequence>MTDTSAEEPSLHRVASVGEIEAGEASVVDVDGEQIALFHVNDAYFALSNVCPHQGGPLGQGRVEDECVYCPWHGWQFDVESGEHVQGDDTVPTYEVVVEDDEIHVRV</sequence>
<keyword evidence="4" id="KW-0411">Iron-sulfur</keyword>
<evidence type="ECO:0000313" key="8">
    <source>
        <dbReference type="Proteomes" id="UP001597085"/>
    </source>
</evidence>
<reference evidence="7 8" key="1">
    <citation type="journal article" date="2019" name="Int. J. Syst. Evol. Microbiol.">
        <title>The Global Catalogue of Microorganisms (GCM) 10K type strain sequencing project: providing services to taxonomists for standard genome sequencing and annotation.</title>
        <authorList>
            <consortium name="The Broad Institute Genomics Platform"/>
            <consortium name="The Broad Institute Genome Sequencing Center for Infectious Disease"/>
            <person name="Wu L."/>
            <person name="Ma J."/>
        </authorList>
    </citation>
    <scope>NUCLEOTIDE SEQUENCE [LARGE SCALE GENOMIC DNA]</scope>
    <source>
        <strain evidence="7 8">CGMCC 1.12121</strain>
    </source>
</reference>
<comment type="caution">
    <text evidence="7">The sequence shown here is derived from an EMBL/GenBank/DDBJ whole genome shotgun (WGS) entry which is preliminary data.</text>
</comment>
<dbReference type="AlphaFoldDB" id="A0ABD6CSG0"/>
<dbReference type="Pfam" id="PF00355">
    <property type="entry name" value="Rieske"/>
    <property type="match status" value="1"/>
</dbReference>
<protein>
    <submittedName>
        <fullName evidence="7">Rieske (2Fe-2S) protein</fullName>
    </submittedName>
</protein>
<dbReference type="SUPFAM" id="SSF50022">
    <property type="entry name" value="ISP domain"/>
    <property type="match status" value="1"/>
</dbReference>